<dbReference type="Proteomes" id="UP001164539">
    <property type="component" value="Chromosome 2"/>
</dbReference>
<name>A0ACC1YJW7_MELAZ</name>
<keyword evidence="2" id="KW-1185">Reference proteome</keyword>
<reference evidence="1 2" key="1">
    <citation type="journal article" date="2023" name="Science">
        <title>Complex scaffold remodeling in plant triterpene biosynthesis.</title>
        <authorList>
            <person name="De La Pena R."/>
            <person name="Hodgson H."/>
            <person name="Liu J.C."/>
            <person name="Stephenson M.J."/>
            <person name="Martin A.C."/>
            <person name="Owen C."/>
            <person name="Harkess A."/>
            <person name="Leebens-Mack J."/>
            <person name="Jimenez L.E."/>
            <person name="Osbourn A."/>
            <person name="Sattely E.S."/>
        </authorList>
    </citation>
    <scope>NUCLEOTIDE SEQUENCE [LARGE SCALE GENOMIC DNA]</scope>
    <source>
        <strain evidence="2">cv. JPN11</strain>
        <tissue evidence="1">Leaf</tissue>
    </source>
</reference>
<dbReference type="EMBL" id="CM051395">
    <property type="protein sequence ID" value="KAJ4724105.1"/>
    <property type="molecule type" value="Genomic_DNA"/>
</dbReference>
<comment type="caution">
    <text evidence="1">The sequence shown here is derived from an EMBL/GenBank/DDBJ whole genome shotgun (WGS) entry which is preliminary data.</text>
</comment>
<evidence type="ECO:0000313" key="2">
    <source>
        <dbReference type="Proteomes" id="UP001164539"/>
    </source>
</evidence>
<keyword evidence="1" id="KW-0418">Kinase</keyword>
<organism evidence="1 2">
    <name type="scientific">Melia azedarach</name>
    <name type="common">Chinaberry tree</name>
    <dbReference type="NCBI Taxonomy" id="155640"/>
    <lineage>
        <taxon>Eukaryota</taxon>
        <taxon>Viridiplantae</taxon>
        <taxon>Streptophyta</taxon>
        <taxon>Embryophyta</taxon>
        <taxon>Tracheophyta</taxon>
        <taxon>Spermatophyta</taxon>
        <taxon>Magnoliopsida</taxon>
        <taxon>eudicotyledons</taxon>
        <taxon>Gunneridae</taxon>
        <taxon>Pentapetalae</taxon>
        <taxon>rosids</taxon>
        <taxon>malvids</taxon>
        <taxon>Sapindales</taxon>
        <taxon>Meliaceae</taxon>
        <taxon>Melia</taxon>
    </lineage>
</organism>
<evidence type="ECO:0000313" key="1">
    <source>
        <dbReference type="EMBL" id="KAJ4724105.1"/>
    </source>
</evidence>
<gene>
    <name evidence="1" type="ORF">OWV82_003128</name>
</gene>
<keyword evidence="1" id="KW-0808">Transferase</keyword>
<protein>
    <submittedName>
        <fullName evidence="1">Protein kinase</fullName>
    </submittedName>
</protein>
<proteinExistence type="predicted"/>
<sequence>MRPMLHFTRKGNLFSQEYCSDNSYLKSDNEDTDHISERESHQLNLCKKIPVKETTSLNLTKHENGKKMINEYIKVRRISRGSYGKVAMYRNIKDGTPYAIKTICKSRLKKVRVTRRETAMENILREVSIMKMLDHPNIVNLIEVIDDQKADHLYMVLEYIEGNPISNIRRMTTRIGETTARSYFKDIISGLIYLHSHNIIHGDIKPENLLLTSSGTVKIGDFSFSYAFEDENDKLSRCPGTPAFTPPECCLDTVYGGKAADTWAAGVTLYYLVVGSFPFLADSIAETYDKIVNSPLSLPEELNPELNDLLQGLLCKDPMHRITLDDAAEHPWVVKEGDRVSIESSCSCRLLRSL</sequence>
<accession>A0ACC1YJW7</accession>